<evidence type="ECO:0008006" key="3">
    <source>
        <dbReference type="Google" id="ProtNLM"/>
    </source>
</evidence>
<comment type="caution">
    <text evidence="1">The sequence shown here is derived from an EMBL/GenBank/DDBJ whole genome shotgun (WGS) entry which is preliminary data.</text>
</comment>
<dbReference type="AlphaFoldDB" id="A0A0F3IME8"/>
<gene>
    <name evidence="1" type="ORF">VZ94_02055</name>
</gene>
<organism evidence="1 2">
    <name type="scientific">Methylocucumis oryzae</name>
    <dbReference type="NCBI Taxonomy" id="1632867"/>
    <lineage>
        <taxon>Bacteria</taxon>
        <taxon>Pseudomonadati</taxon>
        <taxon>Pseudomonadota</taxon>
        <taxon>Gammaproteobacteria</taxon>
        <taxon>Methylococcales</taxon>
        <taxon>Methylococcaceae</taxon>
        <taxon>Methylocucumis</taxon>
    </lineage>
</organism>
<name>A0A0F3IME8_9GAMM</name>
<dbReference type="InterPro" id="IPR019621">
    <property type="entry name" value="DUF2491"/>
</dbReference>
<accession>A0A0F3IME8</accession>
<proteinExistence type="predicted"/>
<reference evidence="2" key="1">
    <citation type="submission" date="2015-03" db="EMBL/GenBank/DDBJ databases">
        <title>Draft genome sequence of a novel methanotroph (Sn10-6) isolated from flooded ricefield rhizosphere in India.</title>
        <authorList>
            <person name="Pandit P.S."/>
            <person name="Pore S.D."/>
            <person name="Arora P."/>
            <person name="Kapse N.G."/>
            <person name="Dhakephalkar P.K."/>
            <person name="Rahalkar M.C."/>
        </authorList>
    </citation>
    <scope>NUCLEOTIDE SEQUENCE [LARGE SCALE GENOMIC DNA]</scope>
    <source>
        <strain evidence="2">Sn10-6</strain>
    </source>
</reference>
<evidence type="ECO:0000313" key="1">
    <source>
        <dbReference type="EMBL" id="KJV07857.1"/>
    </source>
</evidence>
<evidence type="ECO:0000313" key="2">
    <source>
        <dbReference type="Proteomes" id="UP000033684"/>
    </source>
</evidence>
<sequence length="201" mass="22982">MFHKTNANKPRLVISLNSHVSVNLIDVIAVELAPAFIRPEGPFFIQAVGEFSNDSIDSFTLYVENNGRYYLIELDARGEQIEQVSFYQNILTLTPDEQEWQEILHDMAAKEFIMDDISYQRLLGGQADNADLLEYSEQIKTLDDAYECHNRIMIFERTITPGDFKERLKIVVEVIESKQIASVSFYLGFALHPSTLTLLGK</sequence>
<dbReference type="RefSeq" id="WP_045777959.1">
    <property type="nucleotide sequence ID" value="NZ_LAJX01000015.1"/>
</dbReference>
<keyword evidence="2" id="KW-1185">Reference proteome</keyword>
<protein>
    <recommendedName>
        <fullName evidence="3">DUF2491 domain-containing protein</fullName>
    </recommendedName>
</protein>
<dbReference type="EMBL" id="LAJX01000015">
    <property type="protein sequence ID" value="KJV07857.1"/>
    <property type="molecule type" value="Genomic_DNA"/>
</dbReference>
<dbReference type="Proteomes" id="UP000033684">
    <property type="component" value="Unassembled WGS sequence"/>
</dbReference>
<dbReference type="Pfam" id="PF10679">
    <property type="entry name" value="DUF2491"/>
    <property type="match status" value="1"/>
</dbReference>
<reference evidence="1 2" key="2">
    <citation type="journal article" date="2016" name="Microb. Ecol.">
        <title>Genome Characteristics of a Novel Type I Methanotroph (Sn10-6) Isolated from a Flooded Indian Rice Field.</title>
        <authorList>
            <person name="Rahalkar M.C."/>
            <person name="Pandit P.S."/>
            <person name="Dhakephalkar P.K."/>
            <person name="Pore S."/>
            <person name="Arora P."/>
            <person name="Kapse N."/>
        </authorList>
    </citation>
    <scope>NUCLEOTIDE SEQUENCE [LARGE SCALE GENOMIC DNA]</scope>
    <source>
        <strain evidence="1 2">Sn10-6</strain>
    </source>
</reference>